<name>W8X9L1_CASD6</name>
<dbReference type="Proteomes" id="UP000019805">
    <property type="component" value="Chromosome"/>
</dbReference>
<reference evidence="2 3" key="1">
    <citation type="journal article" date="2014" name="BMC Microbiol.">
        <title>The oxygen-independent metabolism of cyclic monoterpenes in Castellaniella defragrans 65Phen.</title>
        <authorList>
            <person name="Petasch J."/>
            <person name="Disch E.M."/>
            <person name="Markert S."/>
            <person name="Becher D."/>
            <person name="Schweder T."/>
            <person name="Huttel B."/>
            <person name="Reinhardt R."/>
            <person name="Harder J."/>
        </authorList>
    </citation>
    <scope>NUCLEOTIDE SEQUENCE [LARGE SCALE GENOMIC DNA]</scope>
    <source>
        <strain evidence="2">65Phen</strain>
    </source>
</reference>
<organism evidence="2 3">
    <name type="scientific">Castellaniella defragrans (strain DSM 12143 / CCUG 39792 / 65Phen)</name>
    <name type="common">Alcaligenes defragrans</name>
    <dbReference type="NCBI Taxonomy" id="1437824"/>
    <lineage>
        <taxon>Bacteria</taxon>
        <taxon>Pseudomonadati</taxon>
        <taxon>Pseudomonadota</taxon>
        <taxon>Betaproteobacteria</taxon>
        <taxon>Burkholderiales</taxon>
        <taxon>Alcaligenaceae</taxon>
        <taxon>Castellaniella</taxon>
    </lineage>
</organism>
<evidence type="ECO:0000313" key="2">
    <source>
        <dbReference type="EMBL" id="CDM25015.1"/>
    </source>
</evidence>
<gene>
    <name evidence="2" type="ORF">BN940_12826</name>
</gene>
<protein>
    <submittedName>
        <fullName evidence="2">Uncharacterized protein</fullName>
    </submittedName>
</protein>
<sequence>MGLGVGAGLSHGYRKAKYRYKRRILPHPARRTGMRGVSSGGRTLSTPCPRHVFR</sequence>
<evidence type="ECO:0000256" key="1">
    <source>
        <dbReference type="SAM" id="MobiDB-lite"/>
    </source>
</evidence>
<keyword evidence="3" id="KW-1185">Reference proteome</keyword>
<accession>W8X9L1</accession>
<feature type="compositionally biased region" description="Basic residues" evidence="1">
    <location>
        <begin position="22"/>
        <end position="33"/>
    </location>
</feature>
<feature type="region of interest" description="Disordered" evidence="1">
    <location>
        <begin position="22"/>
        <end position="54"/>
    </location>
</feature>
<evidence type="ECO:0000313" key="3">
    <source>
        <dbReference type="Proteomes" id="UP000019805"/>
    </source>
</evidence>
<proteinExistence type="predicted"/>
<dbReference type="AlphaFoldDB" id="W8X9L1"/>
<dbReference type="EMBL" id="HG916765">
    <property type="protein sequence ID" value="CDM25015.1"/>
    <property type="molecule type" value="Genomic_DNA"/>
</dbReference>
<dbReference type="HOGENOM" id="CLU_3041628_0_0_4"/>
<dbReference type="KEGG" id="cdn:BN940_12826"/>